<dbReference type="Proteomes" id="UP000626982">
    <property type="component" value="Unassembled WGS sequence"/>
</dbReference>
<sequence>MVDLRRRPLLGRWRPLLLGRLPRLGGGRRLTGPRRGGMGMLRRLLLLRERGVRGELAHAIDARRRA</sequence>
<evidence type="ECO:0000313" key="1">
    <source>
        <dbReference type="EMBL" id="GGN86474.1"/>
    </source>
</evidence>
<keyword evidence="2" id="KW-1185">Reference proteome</keyword>
<evidence type="ECO:0000313" key="2">
    <source>
        <dbReference type="Proteomes" id="UP000626982"/>
    </source>
</evidence>
<protein>
    <submittedName>
        <fullName evidence="1">Uncharacterized protein</fullName>
    </submittedName>
</protein>
<dbReference type="EMBL" id="BMLM01000002">
    <property type="protein sequence ID" value="GGN86474.1"/>
    <property type="molecule type" value="Genomic_DNA"/>
</dbReference>
<proteinExistence type="predicted"/>
<gene>
    <name evidence="1" type="ORF">GCM10010968_20130</name>
</gene>
<comment type="caution">
    <text evidence="1">The sequence shown here is derived from an EMBL/GenBank/DDBJ whole genome shotgun (WGS) entry which is preliminary data.</text>
</comment>
<accession>A0ABQ2KKT7</accession>
<organism evidence="1 2">
    <name type="scientific">Agrococcus terreus</name>
    <dbReference type="NCBI Taxonomy" id="574649"/>
    <lineage>
        <taxon>Bacteria</taxon>
        <taxon>Bacillati</taxon>
        <taxon>Actinomycetota</taxon>
        <taxon>Actinomycetes</taxon>
        <taxon>Micrococcales</taxon>
        <taxon>Microbacteriaceae</taxon>
        <taxon>Agrococcus</taxon>
    </lineage>
</organism>
<reference evidence="2" key="1">
    <citation type="journal article" date="2019" name="Int. J. Syst. Evol. Microbiol.">
        <title>The Global Catalogue of Microorganisms (GCM) 10K type strain sequencing project: providing services to taxonomists for standard genome sequencing and annotation.</title>
        <authorList>
            <consortium name="The Broad Institute Genomics Platform"/>
            <consortium name="The Broad Institute Genome Sequencing Center for Infectious Disease"/>
            <person name="Wu L."/>
            <person name="Ma J."/>
        </authorList>
    </citation>
    <scope>NUCLEOTIDE SEQUENCE [LARGE SCALE GENOMIC DNA]</scope>
    <source>
        <strain evidence="2">CGMCC 1.6960</strain>
    </source>
</reference>
<name>A0ABQ2KKT7_9MICO</name>